<dbReference type="Gene3D" id="3.40.50.1010">
    <property type="entry name" value="5'-nuclease"/>
    <property type="match status" value="1"/>
</dbReference>
<dbReference type="SUPFAM" id="SSF88723">
    <property type="entry name" value="PIN domain-like"/>
    <property type="match status" value="1"/>
</dbReference>
<reference evidence="1" key="1">
    <citation type="submission" date="2016-10" db="EMBL/GenBank/DDBJ databases">
        <title>Sequence of Gallionella enrichment culture.</title>
        <authorList>
            <person name="Poehlein A."/>
            <person name="Muehling M."/>
            <person name="Daniel R."/>
        </authorList>
    </citation>
    <scope>NUCLEOTIDE SEQUENCE</scope>
</reference>
<proteinExistence type="predicted"/>
<comment type="caution">
    <text evidence="1">The sequence shown here is derived from an EMBL/GenBank/DDBJ whole genome shotgun (WGS) entry which is preliminary data.</text>
</comment>
<name>A0A1J5RM88_9ZZZZ</name>
<gene>
    <name evidence="1" type="ORF">GALL_249870</name>
</gene>
<sequence length="165" mass="18277">MAYLLDANIFIQAKNLQYGFDFCPAFWEWLEQNNVAGTVFSIQQVGDELQAGGDDLADWAAARGDAFFLPQDGLVLPVLPRVSTWAAGQNYEPVAVSTFLQVADYWLVAHALAHGHTVVTHEVPANSTRKIKIPNACVGLGVRFMTPYQMLRHERARFILGSTPN</sequence>
<organism evidence="1">
    <name type="scientific">mine drainage metagenome</name>
    <dbReference type="NCBI Taxonomy" id="410659"/>
    <lineage>
        <taxon>unclassified sequences</taxon>
        <taxon>metagenomes</taxon>
        <taxon>ecological metagenomes</taxon>
    </lineage>
</organism>
<accession>A0A1J5RM88</accession>
<dbReference type="EMBL" id="MLJW01000215">
    <property type="protein sequence ID" value="OIQ93087.1"/>
    <property type="molecule type" value="Genomic_DNA"/>
</dbReference>
<evidence type="ECO:0000313" key="1">
    <source>
        <dbReference type="EMBL" id="OIQ93087.1"/>
    </source>
</evidence>
<protein>
    <recommendedName>
        <fullName evidence="2">DUF4411 family protein</fullName>
    </recommendedName>
</protein>
<dbReference type="Pfam" id="PF14367">
    <property type="entry name" value="DUF4411"/>
    <property type="match status" value="1"/>
</dbReference>
<dbReference type="InterPro" id="IPR029060">
    <property type="entry name" value="PIN-like_dom_sf"/>
</dbReference>
<dbReference type="InterPro" id="IPR016541">
    <property type="entry name" value="UCP008505"/>
</dbReference>
<evidence type="ECO:0008006" key="2">
    <source>
        <dbReference type="Google" id="ProtNLM"/>
    </source>
</evidence>
<dbReference type="AlphaFoldDB" id="A0A1J5RM88"/>